<evidence type="ECO:0000256" key="3">
    <source>
        <dbReference type="SAM" id="SignalP"/>
    </source>
</evidence>
<dbReference type="EMBL" id="VOOR01000001">
    <property type="protein sequence ID" value="TXB70202.1"/>
    <property type="molecule type" value="Genomic_DNA"/>
</dbReference>
<dbReference type="InterPro" id="IPR051802">
    <property type="entry name" value="YfhM-like"/>
</dbReference>
<name>A0A5C6S921_9BACT</name>
<feature type="region of interest" description="Disordered" evidence="2">
    <location>
        <begin position="1226"/>
        <end position="1255"/>
    </location>
</feature>
<dbReference type="PANTHER" id="PTHR40094">
    <property type="entry name" value="ALPHA-2-MACROGLOBULIN HOMOLOG"/>
    <property type="match status" value="1"/>
</dbReference>
<dbReference type="GO" id="GO:0004866">
    <property type="term" value="F:endopeptidase inhibitor activity"/>
    <property type="evidence" value="ECO:0007669"/>
    <property type="project" value="InterPro"/>
</dbReference>
<dbReference type="SMART" id="SM01360">
    <property type="entry name" value="A2M"/>
    <property type="match status" value="1"/>
</dbReference>
<keyword evidence="3" id="KW-0732">Signal</keyword>
<dbReference type="PANTHER" id="PTHR40094:SF1">
    <property type="entry name" value="UBIQUITIN DOMAIN-CONTAINING PROTEIN"/>
    <property type="match status" value="1"/>
</dbReference>
<evidence type="ECO:0000259" key="4">
    <source>
        <dbReference type="SMART" id="SM01360"/>
    </source>
</evidence>
<dbReference type="InterPro" id="IPR008930">
    <property type="entry name" value="Terpenoid_cyclase/PrenylTrfase"/>
</dbReference>
<dbReference type="OrthoDB" id="9767116at2"/>
<dbReference type="Gene3D" id="1.50.10.20">
    <property type="match status" value="1"/>
</dbReference>
<evidence type="ECO:0000256" key="2">
    <source>
        <dbReference type="SAM" id="MobiDB-lite"/>
    </source>
</evidence>
<dbReference type="Pfam" id="PF00207">
    <property type="entry name" value="A2M"/>
    <property type="match status" value="1"/>
</dbReference>
<dbReference type="Pfam" id="PF01835">
    <property type="entry name" value="MG2"/>
    <property type="match status" value="1"/>
</dbReference>
<evidence type="ECO:0000313" key="6">
    <source>
        <dbReference type="Proteomes" id="UP000321580"/>
    </source>
</evidence>
<evidence type="ECO:0000313" key="5">
    <source>
        <dbReference type="EMBL" id="TXB70202.1"/>
    </source>
</evidence>
<accession>A0A5C6S921</accession>
<feature type="chain" id="PRO_5022969851" description="Alpha-2-macroglobulin domain-containing protein" evidence="3">
    <location>
        <begin position="24"/>
        <end position="2031"/>
    </location>
</feature>
<dbReference type="Pfam" id="PF17973">
    <property type="entry name" value="bMG10"/>
    <property type="match status" value="1"/>
</dbReference>
<gene>
    <name evidence="5" type="ORF">FRY97_00415</name>
</gene>
<feature type="signal peptide" evidence="3">
    <location>
        <begin position="1"/>
        <end position="23"/>
    </location>
</feature>
<dbReference type="InterPro" id="IPR002890">
    <property type="entry name" value="MG2"/>
</dbReference>
<protein>
    <recommendedName>
        <fullName evidence="4">Alpha-2-macroglobulin domain-containing protein</fullName>
    </recommendedName>
</protein>
<dbReference type="Proteomes" id="UP000321580">
    <property type="component" value="Unassembled WGS sequence"/>
</dbReference>
<dbReference type="Gene3D" id="2.60.40.1930">
    <property type="match status" value="1"/>
</dbReference>
<feature type="domain" description="Alpha-2-macroglobulin" evidence="4">
    <location>
        <begin position="1260"/>
        <end position="1350"/>
    </location>
</feature>
<dbReference type="InterPro" id="IPR001599">
    <property type="entry name" value="Macroglobln_a2"/>
</dbReference>
<comment type="caution">
    <text evidence="5">The sequence shown here is derived from an EMBL/GenBank/DDBJ whole genome shotgun (WGS) entry which is preliminary data.</text>
</comment>
<dbReference type="SUPFAM" id="SSF48239">
    <property type="entry name" value="Terpenoid cyclases/Protein prenyltransferases"/>
    <property type="match status" value="1"/>
</dbReference>
<organism evidence="5 6">
    <name type="scientific">Phaeodactylibacter luteus</name>
    <dbReference type="NCBI Taxonomy" id="1564516"/>
    <lineage>
        <taxon>Bacteria</taxon>
        <taxon>Pseudomonadati</taxon>
        <taxon>Bacteroidota</taxon>
        <taxon>Saprospiria</taxon>
        <taxon>Saprospirales</taxon>
        <taxon>Haliscomenobacteraceae</taxon>
        <taxon>Phaeodactylibacter</taxon>
    </lineage>
</organism>
<dbReference type="InterPro" id="IPR041246">
    <property type="entry name" value="Bact_MG10"/>
</dbReference>
<sequence>MLPKINTMLPNIFSALISIVLTAALGLPTTAPSSNPNPIPMPTQDPGYQQAWRAIDSLENQGLVRSALEQVQALRERLREDQALPHIARAIIYENKYQSQLEEDGMAKAIKRMEGEAAAAPAPLKPVVHSLLGELYSRYLQERYWQLRGRTPVTGERPDDIKLWDIPQLLDAAAAHYLASVEDTSTFNIPITEWRPITMQLEEEAVALRPTLYDFLLHRAVDYFSNDRSFLSEPVYQFVLRDSAAFAPARAFASHTWAAQDTSALSLRALQLFQKGLRLRLSGNSPSALADLDLKRLQFVYQQYTGPDKEAQYEKALSQAVQAYPETSEQAMALHALSRFYYQQSLSYEPFQDTAYRWKAALALKTAQQAIADFPESYGAKQCESLISQIRQPSLTVHGEQVVLPGQPVLIGLHYKNLPKLYTRLIVLPAMEWQQQQSFRNSEALQQLARQEPQFEKAIALPSPADYQHHRTEFALPAPAAGHYVMLYSDNPGFEGQEALSGALFFTVTQAGALYQQSTGQLLLAHRLTGEPLRGIPAAFYRQEYNPQKRQSEWKKIGQGESGPDGFLDLTAYGRRGTYLMLKEGQTDILLPSSLSFYPNSKADQSGLEARFFLDRAIYRPGQTIYFKALVMKRDKDGLPQVAAKQPVVVTLRDANYQEAAKLNLRANEYGTVQGSFTAPSNGLQGQMQLQADVGGSISFSVESYKRPKFEVSLLPLSGTPSLGDTVAIQGKAQDYAGPAVGQATVRYRVVRQTRFPWWDWWRPLPPYGREEQEIAQGETATTVDGAFEITFPALPDPTVPATAFPEFTYAVQAEVTDGTGETQAAVRTVRLAYLRLKASLQVAAQADRSAGSLSIGVATQNLDGQPQAAQGQVEVYALQGPGRPMVNRYWPRPDLPLLSREDFAEQFPNLPYEQESEPAFWPEGQLAYQTEMETKGSDSLSIPVQDWAPGYYKIKAAFIGPDGKAVRTQAIVHLYDAKARQVSEAVAAWMAPETPNPLEPGEAASVLLASAGGQWHIWAESERSGGEQVGEWLKGASWYRYTLPLTEADRGGAFLHFQAVRFNRAFSWQHRVEVPWSNKKLQISYGTFRDKLQPGSEEEWSLIIEGPGGEAVSAEVLASMYDASLDVFRPNSWWLSPYPSNYSRNYWSAQSFTGIYGIAYQQPGIAPGPGARTYPQLNWFRWGNYYYRGAVQQRNMPQPEMAPMMDSAAAMEEVAATVMLAPGAKKAEATGGGQPPEETGYSGQEALPPPPPRTNIKETVFFFPELRTDADGRVILKFRMNEALTRWKFQVLAHTQDLSYASSAREVVTQKELMVLPNPPRFVREGDRLRLPAKVSNLSGKAIKGQARLELFDALTMQPIDLEWGNLAPQKGFQLEAEGSQTLYWDLAVPKGSAGAIVHRITAQAGAFTDGEEQYLPVLTNRMLVTESMPLPLGGSEERSFRFESMEAAMQSTTATPHQFSLEYTPNPAWYAVKALPYLMEQGNACTEFLFNRYYANALASTLAQQTPGLQRVFDQWRASDALLSELERNEDLKQLVLEQTPWLRDAQGGTEQRKRIALLFDLNRMAYEQETAVRELAKLQNPDGGFPWFAGGYSNWYITQALVQGIARLQAFGAGSQHSLAHSDALPQALRFLDEQAEAFYERQLKEEQLSLSPIMVHYLYTRGFFEEAPLAKGAQTAYDAYLNLAKGEWLKQGLYEEAMLALVFQRQGWQKEAAGIVNSLRERALWDKELGMYWKQQGGYHWHELPIATHAMLMEAFAEVAPTDTVSIAQMKTWLLRHKQTNHWKTGKATADAVYALLRFGPNWLAESQPAEIRFPKGGRQAQGALEMAMAETEAGTGYFRANWAASDITPSLATIEVANPNSGIAWGAAYYQYFEELDRVQEFKDTPLKLNKQLFLEVNTDEGPRLQALSEGATVQPGDKVVARIELRVDRPMEFVHLQDMRSSGLEPENVLSQYKWQGGLGYYETTKDASTDFFMDYLPKGTHVFQYALRAVHEGNFSNGTAQIQCLYAPEFSSHAQGIRLEVKRQ</sequence>
<keyword evidence="6" id="KW-1185">Reference proteome</keyword>
<comment type="similarity">
    <text evidence="1">Belongs to the protease inhibitor I39 (alpha-2-macroglobulin) family. Bacterial alpha-2-macroglobulin subfamily.</text>
</comment>
<reference evidence="5 6" key="1">
    <citation type="submission" date="2019-08" db="EMBL/GenBank/DDBJ databases">
        <title>Genome of Phaeodactylibacter luteus.</title>
        <authorList>
            <person name="Bowman J.P."/>
        </authorList>
    </citation>
    <scope>NUCLEOTIDE SEQUENCE [LARGE SCALE GENOMIC DNA]</scope>
    <source>
        <strain evidence="5 6">KCTC 42180</strain>
    </source>
</reference>
<proteinExistence type="inferred from homology"/>
<evidence type="ECO:0000256" key="1">
    <source>
        <dbReference type="ARBA" id="ARBA00010556"/>
    </source>
</evidence>